<name>A0A8T2QDI6_CERRI</name>
<accession>A0A8T2QDI6</accession>
<proteinExistence type="predicted"/>
<dbReference type="EMBL" id="CM035441">
    <property type="protein sequence ID" value="KAH7281698.1"/>
    <property type="molecule type" value="Genomic_DNA"/>
</dbReference>
<evidence type="ECO:0000256" key="1">
    <source>
        <dbReference type="SAM" id="SignalP"/>
    </source>
</evidence>
<gene>
    <name evidence="2" type="ORF">KP509_36G059000</name>
</gene>
<dbReference type="GO" id="GO:0006629">
    <property type="term" value="P:lipid metabolic process"/>
    <property type="evidence" value="ECO:0007669"/>
    <property type="project" value="InterPro"/>
</dbReference>
<sequence length="644" mass="72943">MANLRGSEDAEMGRLTLLLVLVYVLVDNACVGGAGVDSKQWGLHSSRLSGVIIPGFASTRLRSWSFLDCPFSPLDFRPLDPVWLDTRKVLSVPNCWLKCMLLDPLNQTDHADCKSRPDSGLAAITELDPGYITGPLSSVWREWVDWCVEFGIEADAIIAAPYDWRLSGPMLEERDLYFYRLKLIFEVALKRRGGPSLVFAHSLGNNVFRYFLEWLKLEIAPRSYQKWLDDHIDTYFSVGAPLLGAVESVKATLSGLTFGLPISEGTARLMCNSFSSSMWMLPFSSNCNTRHVSSNDRWGHSGESSAIYCNEKEFKVKSSGWPVDIVKVEVMEDLVSGFSPNPLMPSESFNNLDCSPTSKWSFSAREVADGTFFDAIAKHDNNAKEAHHQLKKFLIDDPVLNPLTPWQRPPLKNVFCIYGIDLKTEVGYHYALSGKPYPDNWILTDVIYETEGGVLQTRSGAYVEGNYSQSGDATVPYHSLSWCKTWLGSAVNITRTPQRAYTASEVQVIHDVKHEEGSDIIPSMARDSNTKYMTFYEDGHSIPGKRTAVWEIDKVDHRNIVRLPVLLRELWLETAHGFHPEAKRRFVSKDKREPIRDEDCFWDYSKARCGMPDQCEYRYVFGDVHLGQSCRLRTSLNNPFQNYL</sequence>
<reference evidence="2" key="1">
    <citation type="submission" date="2021-08" db="EMBL/GenBank/DDBJ databases">
        <title>WGS assembly of Ceratopteris richardii.</title>
        <authorList>
            <person name="Marchant D.B."/>
            <person name="Chen G."/>
            <person name="Jenkins J."/>
            <person name="Shu S."/>
            <person name="Leebens-Mack J."/>
            <person name="Grimwood J."/>
            <person name="Schmutz J."/>
            <person name="Soltis P."/>
            <person name="Soltis D."/>
            <person name="Chen Z.-H."/>
        </authorList>
    </citation>
    <scope>NUCLEOTIDE SEQUENCE</scope>
    <source>
        <strain evidence="2">Whitten #5841</strain>
        <tissue evidence="2">Leaf</tissue>
    </source>
</reference>
<comment type="caution">
    <text evidence="2">The sequence shown here is derived from an EMBL/GenBank/DDBJ whole genome shotgun (WGS) entry which is preliminary data.</text>
</comment>
<evidence type="ECO:0000313" key="3">
    <source>
        <dbReference type="Proteomes" id="UP000825935"/>
    </source>
</evidence>
<organism evidence="2 3">
    <name type="scientific">Ceratopteris richardii</name>
    <name type="common">Triangle waterfern</name>
    <dbReference type="NCBI Taxonomy" id="49495"/>
    <lineage>
        <taxon>Eukaryota</taxon>
        <taxon>Viridiplantae</taxon>
        <taxon>Streptophyta</taxon>
        <taxon>Embryophyta</taxon>
        <taxon>Tracheophyta</taxon>
        <taxon>Polypodiopsida</taxon>
        <taxon>Polypodiidae</taxon>
        <taxon>Polypodiales</taxon>
        <taxon>Pteridineae</taxon>
        <taxon>Pteridaceae</taxon>
        <taxon>Parkerioideae</taxon>
        <taxon>Ceratopteris</taxon>
    </lineage>
</organism>
<evidence type="ECO:0008006" key="4">
    <source>
        <dbReference type="Google" id="ProtNLM"/>
    </source>
</evidence>
<dbReference type="PANTHER" id="PTHR11440">
    <property type="entry name" value="LECITHIN-CHOLESTEROL ACYLTRANSFERASE-RELATED"/>
    <property type="match status" value="1"/>
</dbReference>
<dbReference type="GO" id="GO:0008374">
    <property type="term" value="F:O-acyltransferase activity"/>
    <property type="evidence" value="ECO:0007669"/>
    <property type="project" value="InterPro"/>
</dbReference>
<dbReference type="Proteomes" id="UP000825935">
    <property type="component" value="Chromosome 36"/>
</dbReference>
<dbReference type="Gene3D" id="3.40.50.1820">
    <property type="entry name" value="alpha/beta hydrolase"/>
    <property type="match status" value="1"/>
</dbReference>
<keyword evidence="3" id="KW-1185">Reference proteome</keyword>
<dbReference type="Pfam" id="PF02450">
    <property type="entry name" value="LCAT"/>
    <property type="match status" value="1"/>
</dbReference>
<dbReference type="InterPro" id="IPR003386">
    <property type="entry name" value="LACT/PDAT_acylTrfase"/>
</dbReference>
<dbReference type="InterPro" id="IPR029058">
    <property type="entry name" value="AB_hydrolase_fold"/>
</dbReference>
<evidence type="ECO:0000313" key="2">
    <source>
        <dbReference type="EMBL" id="KAH7281698.1"/>
    </source>
</evidence>
<dbReference type="AlphaFoldDB" id="A0A8T2QDI6"/>
<protein>
    <recommendedName>
        <fullName evidence="4">Phospholipid--sterol O-acyltransferase</fullName>
    </recommendedName>
</protein>
<feature type="signal peptide" evidence="1">
    <location>
        <begin position="1"/>
        <end position="33"/>
    </location>
</feature>
<keyword evidence="1" id="KW-0732">Signal</keyword>
<dbReference type="OMA" id="SIWMLPF"/>
<dbReference type="OrthoDB" id="190846at2759"/>
<feature type="chain" id="PRO_5035841689" description="Phospholipid--sterol O-acyltransferase" evidence="1">
    <location>
        <begin position="34"/>
        <end position="644"/>
    </location>
</feature>